<reference evidence="3" key="1">
    <citation type="submission" date="2016-10" db="EMBL/GenBank/DDBJ databases">
        <authorList>
            <person name="Varghese N."/>
            <person name="Submissions S."/>
        </authorList>
    </citation>
    <scope>NUCLEOTIDE SEQUENCE [LARGE SCALE GENOMIC DNA]</scope>
    <source>
        <strain evidence="3">Gh-48</strain>
    </source>
</reference>
<sequence>MKTNKHVKKWSGKVTQQSDALDLEKDIFKSKDPDKIAGSLKHSAEESKRRKASPFQSAMSMLNFYENRAGRNLSKRQKAPLEKAKNKLRKLFGKAEK</sequence>
<evidence type="ECO:0008006" key="4">
    <source>
        <dbReference type="Google" id="ProtNLM"/>
    </source>
</evidence>
<dbReference type="Pfam" id="PF11373">
    <property type="entry name" value="DUF3175"/>
    <property type="match status" value="1"/>
</dbReference>
<feature type="region of interest" description="Disordered" evidence="1">
    <location>
        <begin position="33"/>
        <end position="55"/>
    </location>
</feature>
<dbReference type="InterPro" id="IPR021513">
    <property type="entry name" value="Phage_RSL1_Orf186"/>
</dbReference>
<dbReference type="Proteomes" id="UP000198942">
    <property type="component" value="Unassembled WGS sequence"/>
</dbReference>
<protein>
    <recommendedName>
        <fullName evidence="4">DUF3175 domain-containing protein</fullName>
    </recommendedName>
</protein>
<accession>A0A1H8U8V4</accession>
<dbReference type="EMBL" id="FOCL01000018">
    <property type="protein sequence ID" value="SEO99611.1"/>
    <property type="molecule type" value="Genomic_DNA"/>
</dbReference>
<evidence type="ECO:0000313" key="3">
    <source>
        <dbReference type="Proteomes" id="UP000198942"/>
    </source>
</evidence>
<feature type="region of interest" description="Disordered" evidence="1">
    <location>
        <begin position="69"/>
        <end position="97"/>
    </location>
</feature>
<dbReference type="AlphaFoldDB" id="A0A1H8U8V4"/>
<proteinExistence type="predicted"/>
<feature type="compositionally biased region" description="Basic residues" evidence="1">
    <location>
        <begin position="86"/>
        <end position="97"/>
    </location>
</feature>
<evidence type="ECO:0000313" key="2">
    <source>
        <dbReference type="EMBL" id="SEO99611.1"/>
    </source>
</evidence>
<organism evidence="2 3">
    <name type="scientific">Mucilaginibacter gossypiicola</name>
    <dbReference type="NCBI Taxonomy" id="551995"/>
    <lineage>
        <taxon>Bacteria</taxon>
        <taxon>Pseudomonadati</taxon>
        <taxon>Bacteroidota</taxon>
        <taxon>Sphingobacteriia</taxon>
        <taxon>Sphingobacteriales</taxon>
        <taxon>Sphingobacteriaceae</taxon>
        <taxon>Mucilaginibacter</taxon>
    </lineage>
</organism>
<evidence type="ECO:0000256" key="1">
    <source>
        <dbReference type="SAM" id="MobiDB-lite"/>
    </source>
</evidence>
<dbReference type="RefSeq" id="WP_091221153.1">
    <property type="nucleotide sequence ID" value="NZ_FOCL01000018.1"/>
</dbReference>
<gene>
    <name evidence="2" type="ORF">SAMN05192574_11889</name>
</gene>
<dbReference type="STRING" id="551995.SAMN05192574_11889"/>
<dbReference type="OrthoDB" id="9807263at2"/>
<name>A0A1H8U8V4_9SPHI</name>
<keyword evidence="3" id="KW-1185">Reference proteome</keyword>